<dbReference type="SUPFAM" id="SSF81321">
    <property type="entry name" value="Family A G protein-coupled receptor-like"/>
    <property type="match status" value="1"/>
</dbReference>
<keyword evidence="4" id="KW-0297">G-protein coupled receptor</keyword>
<comment type="subcellular location">
    <subcellularLocation>
        <location evidence="1">Membrane</location>
        <topology evidence="1">Multi-pass membrane protein</topology>
    </subcellularLocation>
</comment>
<evidence type="ECO:0000259" key="9">
    <source>
        <dbReference type="PROSITE" id="PS50262"/>
    </source>
</evidence>
<comment type="caution">
    <text evidence="10">The sequence shown here is derived from an EMBL/GenBank/DDBJ whole genome shotgun (WGS) entry which is preliminary data.</text>
</comment>
<evidence type="ECO:0000256" key="2">
    <source>
        <dbReference type="ARBA" id="ARBA00022692"/>
    </source>
</evidence>
<feature type="domain" description="G-protein coupled receptors family 1 profile" evidence="9">
    <location>
        <begin position="1"/>
        <end position="241"/>
    </location>
</feature>
<dbReference type="AlphaFoldDB" id="A0A814YM97"/>
<keyword evidence="3 8" id="KW-1133">Transmembrane helix</keyword>
<evidence type="ECO:0000256" key="6">
    <source>
        <dbReference type="ARBA" id="ARBA00023170"/>
    </source>
</evidence>
<evidence type="ECO:0000256" key="3">
    <source>
        <dbReference type="ARBA" id="ARBA00022989"/>
    </source>
</evidence>
<protein>
    <recommendedName>
        <fullName evidence="9">G-protein coupled receptors family 1 profile domain-containing protein</fullName>
    </recommendedName>
</protein>
<accession>A0A814YM97</accession>
<dbReference type="InterPro" id="IPR000276">
    <property type="entry name" value="GPCR_Rhodpsn"/>
</dbReference>
<reference evidence="10" key="1">
    <citation type="submission" date="2021-02" db="EMBL/GenBank/DDBJ databases">
        <authorList>
            <person name="Nowell W R."/>
        </authorList>
    </citation>
    <scope>NUCLEOTIDE SEQUENCE</scope>
</reference>
<feature type="transmembrane region" description="Helical" evidence="8">
    <location>
        <begin position="68"/>
        <end position="89"/>
    </location>
</feature>
<keyword evidence="11" id="KW-1185">Reference proteome</keyword>
<feature type="transmembrane region" description="Helical" evidence="8">
    <location>
        <begin position="178"/>
        <end position="201"/>
    </location>
</feature>
<dbReference type="GO" id="GO:0004930">
    <property type="term" value="F:G protein-coupled receptor activity"/>
    <property type="evidence" value="ECO:0007669"/>
    <property type="project" value="UniProtKB-KW"/>
</dbReference>
<keyword evidence="5 8" id="KW-0472">Membrane</keyword>
<organism evidence="10 11">
    <name type="scientific">Adineta ricciae</name>
    <name type="common">Rotifer</name>
    <dbReference type="NCBI Taxonomy" id="249248"/>
    <lineage>
        <taxon>Eukaryota</taxon>
        <taxon>Metazoa</taxon>
        <taxon>Spiralia</taxon>
        <taxon>Gnathifera</taxon>
        <taxon>Rotifera</taxon>
        <taxon>Eurotatoria</taxon>
        <taxon>Bdelloidea</taxon>
        <taxon>Adinetida</taxon>
        <taxon>Adinetidae</taxon>
        <taxon>Adineta</taxon>
    </lineage>
</organism>
<evidence type="ECO:0000256" key="7">
    <source>
        <dbReference type="ARBA" id="ARBA00023224"/>
    </source>
</evidence>
<dbReference type="Gene3D" id="1.20.1070.10">
    <property type="entry name" value="Rhodopsin 7-helix transmembrane proteins"/>
    <property type="match status" value="1"/>
</dbReference>
<dbReference type="CDD" id="cd00637">
    <property type="entry name" value="7tm_classA_rhodopsin-like"/>
    <property type="match status" value="1"/>
</dbReference>
<keyword evidence="2 8" id="KW-0812">Transmembrane</keyword>
<dbReference type="Proteomes" id="UP000663828">
    <property type="component" value="Unassembled WGS sequence"/>
</dbReference>
<dbReference type="PANTHER" id="PTHR24243">
    <property type="entry name" value="G-PROTEIN COUPLED RECEPTOR"/>
    <property type="match status" value="1"/>
</dbReference>
<dbReference type="InterPro" id="IPR017452">
    <property type="entry name" value="GPCR_Rhodpsn_7TM"/>
</dbReference>
<dbReference type="EMBL" id="CAJNOR010001984">
    <property type="protein sequence ID" value="CAF1230547.1"/>
    <property type="molecule type" value="Genomic_DNA"/>
</dbReference>
<name>A0A814YM97_ADIRI</name>
<dbReference type="GO" id="GO:0016020">
    <property type="term" value="C:membrane"/>
    <property type="evidence" value="ECO:0007669"/>
    <property type="project" value="UniProtKB-SubCell"/>
</dbReference>
<proteinExistence type="predicted"/>
<keyword evidence="6" id="KW-0675">Receptor</keyword>
<sequence length="258" mass="29904">MGLFFTSLSSGYGIDPSAKSIVFCRLRFYIGFVISCCQSSLLVLATIDRTFITSSNIRIRKLTTRRMMITISIAMCLFWTLAHTHALLFTEIHQIEPDYFVCTCQQGTYIIFITCYVVIINGVLPPILMTIFSCLTVRNIHRLRRMQRSSRISSNTRTITVGKSYSLQSKDHQFIRMLFVEILVYLICKSPLTVLFIYLQITNHDDKTTEQGLVELLTLQIIFFVYYIENSIGCYMNIIVSKTFRTEFKRIVLRICHS</sequence>
<keyword evidence="7" id="KW-0807">Transducer</keyword>
<dbReference type="Pfam" id="PF00001">
    <property type="entry name" value="7tm_1"/>
    <property type="match status" value="1"/>
</dbReference>
<feature type="transmembrane region" description="Helical" evidence="8">
    <location>
        <begin position="109"/>
        <end position="137"/>
    </location>
</feature>
<evidence type="ECO:0000256" key="1">
    <source>
        <dbReference type="ARBA" id="ARBA00004141"/>
    </source>
</evidence>
<evidence type="ECO:0000313" key="10">
    <source>
        <dbReference type="EMBL" id="CAF1230547.1"/>
    </source>
</evidence>
<evidence type="ECO:0000256" key="4">
    <source>
        <dbReference type="ARBA" id="ARBA00023040"/>
    </source>
</evidence>
<evidence type="ECO:0000313" key="11">
    <source>
        <dbReference type="Proteomes" id="UP000663828"/>
    </source>
</evidence>
<feature type="transmembrane region" description="Helical" evidence="8">
    <location>
        <begin position="221"/>
        <end position="240"/>
    </location>
</feature>
<dbReference type="PANTHER" id="PTHR24243:SF208">
    <property type="entry name" value="PYROKININ-1 RECEPTOR"/>
    <property type="match status" value="1"/>
</dbReference>
<evidence type="ECO:0000256" key="5">
    <source>
        <dbReference type="ARBA" id="ARBA00023136"/>
    </source>
</evidence>
<feature type="transmembrane region" description="Helical" evidence="8">
    <location>
        <begin position="26"/>
        <end position="47"/>
    </location>
</feature>
<evidence type="ECO:0000256" key="8">
    <source>
        <dbReference type="SAM" id="Phobius"/>
    </source>
</evidence>
<dbReference type="PROSITE" id="PS50262">
    <property type="entry name" value="G_PROTEIN_RECEP_F1_2"/>
    <property type="match status" value="1"/>
</dbReference>
<gene>
    <name evidence="10" type="ORF">XAT740_LOCUS25202</name>
</gene>